<accession>A0A918V045</accession>
<proteinExistence type="predicted"/>
<evidence type="ECO:0000313" key="1">
    <source>
        <dbReference type="EMBL" id="GGZ47478.1"/>
    </source>
</evidence>
<evidence type="ECO:0000313" key="2">
    <source>
        <dbReference type="Proteomes" id="UP000634660"/>
    </source>
</evidence>
<sequence length="62" mass="6948">MPDNSPPDNGFKAQWELFLRHVVLDEPWRWDLLAGARGVQLAVLGLRSSAEGRRLPVPEVAL</sequence>
<reference evidence="1" key="1">
    <citation type="journal article" date="2014" name="Int. J. Syst. Evol. Microbiol.">
        <title>Complete genome sequence of Corynebacterium casei LMG S-19264T (=DSM 44701T), isolated from a smear-ripened cheese.</title>
        <authorList>
            <consortium name="US DOE Joint Genome Institute (JGI-PGF)"/>
            <person name="Walter F."/>
            <person name="Albersmeier A."/>
            <person name="Kalinowski J."/>
            <person name="Ruckert C."/>
        </authorList>
    </citation>
    <scope>NUCLEOTIDE SEQUENCE</scope>
    <source>
        <strain evidence="1">JCM 4834</strain>
    </source>
</reference>
<dbReference type="Gene3D" id="3.30.360.10">
    <property type="entry name" value="Dihydrodipicolinate Reductase, domain 2"/>
    <property type="match status" value="1"/>
</dbReference>
<reference evidence="1" key="2">
    <citation type="submission" date="2020-09" db="EMBL/GenBank/DDBJ databases">
        <authorList>
            <person name="Sun Q."/>
            <person name="Ohkuma M."/>
        </authorList>
    </citation>
    <scope>NUCLEOTIDE SEQUENCE</scope>
    <source>
        <strain evidence="1">JCM 4834</strain>
    </source>
</reference>
<comment type="caution">
    <text evidence="1">The sequence shown here is derived from an EMBL/GenBank/DDBJ whole genome shotgun (WGS) entry which is preliminary data.</text>
</comment>
<protein>
    <submittedName>
        <fullName evidence="1">Uncharacterized protein</fullName>
    </submittedName>
</protein>
<gene>
    <name evidence="1" type="ORF">GCM10010371_03500</name>
</gene>
<organism evidence="1 2">
    <name type="scientific">Streptomyces subrutilus</name>
    <dbReference type="NCBI Taxonomy" id="36818"/>
    <lineage>
        <taxon>Bacteria</taxon>
        <taxon>Bacillati</taxon>
        <taxon>Actinomycetota</taxon>
        <taxon>Actinomycetes</taxon>
        <taxon>Kitasatosporales</taxon>
        <taxon>Streptomycetaceae</taxon>
        <taxon>Streptomyces</taxon>
    </lineage>
</organism>
<dbReference type="AlphaFoldDB" id="A0A918V045"/>
<dbReference type="Proteomes" id="UP000634660">
    <property type="component" value="Unassembled WGS sequence"/>
</dbReference>
<name>A0A918V045_9ACTN</name>
<dbReference type="EMBL" id="BMVX01000001">
    <property type="protein sequence ID" value="GGZ47478.1"/>
    <property type="molecule type" value="Genomic_DNA"/>
</dbReference>